<evidence type="ECO:0000313" key="2">
    <source>
        <dbReference type="Proteomes" id="UP000199542"/>
    </source>
</evidence>
<gene>
    <name evidence="1" type="ORF">SAMN02927900_04169</name>
</gene>
<name>A0A1G4SRU8_9HYPH</name>
<protein>
    <submittedName>
        <fullName evidence="1">Uncharacterized protein</fullName>
    </submittedName>
</protein>
<organism evidence="1 2">
    <name type="scientific">Rhizobium mongolense subsp. loessense</name>
    <dbReference type="NCBI Taxonomy" id="158890"/>
    <lineage>
        <taxon>Bacteria</taxon>
        <taxon>Pseudomonadati</taxon>
        <taxon>Pseudomonadota</taxon>
        <taxon>Alphaproteobacteria</taxon>
        <taxon>Hyphomicrobiales</taxon>
        <taxon>Rhizobiaceae</taxon>
        <taxon>Rhizobium/Agrobacterium group</taxon>
        <taxon>Rhizobium</taxon>
    </lineage>
</organism>
<sequence length="87" mass="9412">MPDGDGSNLAAFGIIGAYGKIPWISTVPIASAQVVPSGLCRGVSWRRCPGVMRHAAGPLTWWIEGTRLTGVIDEDKYAMFSQVFFLL</sequence>
<evidence type="ECO:0000313" key="1">
    <source>
        <dbReference type="EMBL" id="SCW71806.1"/>
    </source>
</evidence>
<accession>A0A1G4SRU8</accession>
<proteinExistence type="predicted"/>
<dbReference type="EMBL" id="FMTM01000006">
    <property type="protein sequence ID" value="SCW71806.1"/>
    <property type="molecule type" value="Genomic_DNA"/>
</dbReference>
<reference evidence="1 2" key="1">
    <citation type="submission" date="2016-10" db="EMBL/GenBank/DDBJ databases">
        <authorList>
            <person name="de Groot N.N."/>
        </authorList>
    </citation>
    <scope>NUCLEOTIDE SEQUENCE [LARGE SCALE GENOMIC DNA]</scope>
    <source>
        <strain evidence="1 2">CGMCC 1.3401</strain>
    </source>
</reference>
<dbReference type="Proteomes" id="UP000199542">
    <property type="component" value="Unassembled WGS sequence"/>
</dbReference>
<dbReference type="AlphaFoldDB" id="A0A1G4SRU8"/>